<evidence type="ECO:0000313" key="3">
    <source>
        <dbReference type="Proteomes" id="UP001194468"/>
    </source>
</evidence>
<gene>
    <name evidence="2" type="ORF">L210DRAFT_3643230</name>
</gene>
<keyword evidence="3" id="KW-1185">Reference proteome</keyword>
<reference evidence="2" key="2">
    <citation type="journal article" date="2020" name="Nat. Commun.">
        <title>Large-scale genome sequencing of mycorrhizal fungi provides insights into the early evolution of symbiotic traits.</title>
        <authorList>
            <person name="Miyauchi S."/>
            <person name="Kiss E."/>
            <person name="Kuo A."/>
            <person name="Drula E."/>
            <person name="Kohler A."/>
            <person name="Sanchez-Garcia M."/>
            <person name="Morin E."/>
            <person name="Andreopoulos B."/>
            <person name="Barry K.W."/>
            <person name="Bonito G."/>
            <person name="Buee M."/>
            <person name="Carver A."/>
            <person name="Chen C."/>
            <person name="Cichocki N."/>
            <person name="Clum A."/>
            <person name="Culley D."/>
            <person name="Crous P.W."/>
            <person name="Fauchery L."/>
            <person name="Girlanda M."/>
            <person name="Hayes R.D."/>
            <person name="Keri Z."/>
            <person name="LaButti K."/>
            <person name="Lipzen A."/>
            <person name="Lombard V."/>
            <person name="Magnuson J."/>
            <person name="Maillard F."/>
            <person name="Murat C."/>
            <person name="Nolan M."/>
            <person name="Ohm R.A."/>
            <person name="Pangilinan J."/>
            <person name="Pereira M.F."/>
            <person name="Perotto S."/>
            <person name="Peter M."/>
            <person name="Pfister S."/>
            <person name="Riley R."/>
            <person name="Sitrit Y."/>
            <person name="Stielow J.B."/>
            <person name="Szollosi G."/>
            <person name="Zifcakova L."/>
            <person name="Stursova M."/>
            <person name="Spatafora J.W."/>
            <person name="Tedersoo L."/>
            <person name="Vaario L.M."/>
            <person name="Yamada A."/>
            <person name="Yan M."/>
            <person name="Wang P."/>
            <person name="Xu J."/>
            <person name="Bruns T."/>
            <person name="Baldrian P."/>
            <person name="Vilgalys R."/>
            <person name="Dunand C."/>
            <person name="Henrissat B."/>
            <person name="Grigoriev I.V."/>
            <person name="Hibbett D."/>
            <person name="Nagy L.G."/>
            <person name="Martin F.M."/>
        </authorList>
    </citation>
    <scope>NUCLEOTIDE SEQUENCE</scope>
    <source>
        <strain evidence="2">BED1</strain>
    </source>
</reference>
<dbReference type="AlphaFoldDB" id="A0AAD4C1C6"/>
<evidence type="ECO:0000256" key="1">
    <source>
        <dbReference type="SAM" id="MobiDB-lite"/>
    </source>
</evidence>
<reference evidence="2" key="1">
    <citation type="submission" date="2019-10" db="EMBL/GenBank/DDBJ databases">
        <authorList>
            <consortium name="DOE Joint Genome Institute"/>
            <person name="Kuo A."/>
            <person name="Miyauchi S."/>
            <person name="Kiss E."/>
            <person name="Drula E."/>
            <person name="Kohler A."/>
            <person name="Sanchez-Garcia M."/>
            <person name="Andreopoulos B."/>
            <person name="Barry K.W."/>
            <person name="Bonito G."/>
            <person name="Buee M."/>
            <person name="Carver A."/>
            <person name="Chen C."/>
            <person name="Cichocki N."/>
            <person name="Clum A."/>
            <person name="Culley D."/>
            <person name="Crous P.W."/>
            <person name="Fauchery L."/>
            <person name="Girlanda M."/>
            <person name="Hayes R."/>
            <person name="Keri Z."/>
            <person name="LaButti K."/>
            <person name="Lipzen A."/>
            <person name="Lombard V."/>
            <person name="Magnuson J."/>
            <person name="Maillard F."/>
            <person name="Morin E."/>
            <person name="Murat C."/>
            <person name="Nolan M."/>
            <person name="Ohm R."/>
            <person name="Pangilinan J."/>
            <person name="Pereira M."/>
            <person name="Perotto S."/>
            <person name="Peter M."/>
            <person name="Riley R."/>
            <person name="Sitrit Y."/>
            <person name="Stielow B."/>
            <person name="Szollosi G."/>
            <person name="Zifcakova L."/>
            <person name="Stursova M."/>
            <person name="Spatafora J.W."/>
            <person name="Tedersoo L."/>
            <person name="Vaario L.-M."/>
            <person name="Yamada A."/>
            <person name="Yan M."/>
            <person name="Wang P."/>
            <person name="Xu J."/>
            <person name="Bruns T."/>
            <person name="Baldrian P."/>
            <person name="Vilgalys R."/>
            <person name="Henrissat B."/>
            <person name="Grigoriev I.V."/>
            <person name="Hibbett D."/>
            <person name="Nagy L.G."/>
            <person name="Martin F.M."/>
        </authorList>
    </citation>
    <scope>NUCLEOTIDE SEQUENCE</scope>
    <source>
        <strain evidence="2">BED1</strain>
    </source>
</reference>
<dbReference type="SUPFAM" id="SSF52047">
    <property type="entry name" value="RNI-like"/>
    <property type="match status" value="1"/>
</dbReference>
<proteinExistence type="predicted"/>
<sequence length="569" mass="63622">MHHCLLIPELAISIIQFLADDRPAWHDSRYLKNPRDVARLAQTCKALAEPALDILWKTQHSLAPLVMCLPPDVWELTRRGKTIALKREPTPMEWSSLKKYAHRIWFISQPASFNLPRLDDVVLASLISPSHFGALFPSLRILDYSVVSVAAPMIHLLTKVLSTEQHLGLMTSLCVICPRASQREQVYDLFQAIRAKATLLETLRIDSFTSTASNSTLAVTLMEGEFKFLRKLELSWTIHISPECLTCLIGMEHLQEISLCVRHDIGLDFLVNGCSFTKTKGPTSPTCKRTLPVLKSLKVMAHSLDQCTALVSLVTSPFLDNITFSYDVQAPSALIEAFFRQVHEICQNAVTISTPAALSHTISLTLKHNLGPLSSATSPFLIHPSQTLSPLLTLRHLRSLRLLHLGTIAVDDGFLREAANAWGAHLQELEECGIPWVGVEESSDLPGYVAATLDGVGEFMRRCPRLERLRVAFDGRGMPSPEERPGDTQSKQEMAQQEEVCDCDPSQESEQLAFSSSALQVLNVRDSPIDDPERVAKFLKRVAPALRVICVEGSLDMWRKWREVEDRMK</sequence>
<evidence type="ECO:0000313" key="2">
    <source>
        <dbReference type="EMBL" id="KAF8445075.1"/>
    </source>
</evidence>
<accession>A0AAD4C1C6</accession>
<name>A0AAD4C1C6_BOLED</name>
<comment type="caution">
    <text evidence="2">The sequence shown here is derived from an EMBL/GenBank/DDBJ whole genome shotgun (WGS) entry which is preliminary data.</text>
</comment>
<protein>
    <recommendedName>
        <fullName evidence="4">F-box domain-containing protein</fullName>
    </recommendedName>
</protein>
<feature type="region of interest" description="Disordered" evidence="1">
    <location>
        <begin position="474"/>
        <end position="494"/>
    </location>
</feature>
<dbReference type="EMBL" id="WHUW01000006">
    <property type="protein sequence ID" value="KAF8445075.1"/>
    <property type="molecule type" value="Genomic_DNA"/>
</dbReference>
<dbReference type="Proteomes" id="UP001194468">
    <property type="component" value="Unassembled WGS sequence"/>
</dbReference>
<evidence type="ECO:0008006" key="4">
    <source>
        <dbReference type="Google" id="ProtNLM"/>
    </source>
</evidence>
<organism evidence="2 3">
    <name type="scientific">Boletus edulis BED1</name>
    <dbReference type="NCBI Taxonomy" id="1328754"/>
    <lineage>
        <taxon>Eukaryota</taxon>
        <taxon>Fungi</taxon>
        <taxon>Dikarya</taxon>
        <taxon>Basidiomycota</taxon>
        <taxon>Agaricomycotina</taxon>
        <taxon>Agaricomycetes</taxon>
        <taxon>Agaricomycetidae</taxon>
        <taxon>Boletales</taxon>
        <taxon>Boletineae</taxon>
        <taxon>Boletaceae</taxon>
        <taxon>Boletoideae</taxon>
        <taxon>Boletus</taxon>
    </lineage>
</organism>